<keyword evidence="2" id="KW-1185">Reference proteome</keyword>
<protein>
    <submittedName>
        <fullName evidence="1">Uncharacterized protein</fullName>
    </submittedName>
</protein>
<name>A0ACC7MFM6_9BURK</name>
<evidence type="ECO:0000313" key="2">
    <source>
        <dbReference type="Proteomes" id="UP001168096"/>
    </source>
</evidence>
<accession>A0ACC7MFM6</accession>
<sequence length="461" mass="47020">MIEVLIMIAVTGALLVVWNRVQVARQIDETDKAVAAHGQLVQSGVNKYINDYRQTLLASATPTIPGFASPLAPTLLELQANPVGNPYLPSGYNLANQLGMTYTVALSLLPAGCTPGVNCTDVTGLVTSTQALIDPTTNRPDGRRVGGLANKIGLDGASSKVGAGTILTGPAGTWPQANPRGNVEGILAIRVGFGSVDYSSLDALLPRDGTRPMTGPLRLGGNPLLNASTISASSTISTTGGNITTDTGSITSNSGSVTTNSGSIMTNSGSITTSTGNITATAGKVTAKYFVPAVQATGGACADNSAIATAVDGTILVCRAGAWRVHAGPIADKGTACTQPGALATTSTTGEAVICRGSTYIALANAIGKYVEVSRQSVMDGNVVAYPTCESGGVPAFRFGMVQTAVDVSSAPPKQVTNLTAAIGPGSAWTVSYKLRDDLGNQTSANVYNLQAVMYLECKYP</sequence>
<dbReference type="EMBL" id="JASNRB020000013">
    <property type="protein sequence ID" value="MFJ1470285.1"/>
    <property type="molecule type" value="Genomic_DNA"/>
</dbReference>
<reference evidence="1" key="1">
    <citation type="submission" date="2024-11" db="EMBL/GenBank/DDBJ databases">
        <title>Description of Massilia orientalis sp. nov., isolated from rhizosphere soil of Ageratina adenophora.</title>
        <authorList>
            <person name="Wang Y."/>
        </authorList>
    </citation>
    <scope>NUCLEOTIDE SEQUENCE</scope>
    <source>
        <strain evidence="1">YIM B02787</strain>
    </source>
</reference>
<organism evidence="1 2">
    <name type="scientific">Massilia orientalis</name>
    <dbReference type="NCBI Taxonomy" id="3050128"/>
    <lineage>
        <taxon>Bacteria</taxon>
        <taxon>Pseudomonadati</taxon>
        <taxon>Pseudomonadota</taxon>
        <taxon>Betaproteobacteria</taxon>
        <taxon>Burkholderiales</taxon>
        <taxon>Oxalobacteraceae</taxon>
        <taxon>Telluria group</taxon>
        <taxon>Massilia</taxon>
    </lineage>
</organism>
<proteinExistence type="predicted"/>
<gene>
    <name evidence="1" type="ORF">QPK29_021435</name>
</gene>
<evidence type="ECO:0000313" key="1">
    <source>
        <dbReference type="EMBL" id="MFJ1470285.1"/>
    </source>
</evidence>
<dbReference type="Proteomes" id="UP001168096">
    <property type="component" value="Unassembled WGS sequence"/>
</dbReference>
<comment type="caution">
    <text evidence="1">The sequence shown here is derived from an EMBL/GenBank/DDBJ whole genome shotgun (WGS) entry which is preliminary data.</text>
</comment>